<evidence type="ECO:0000256" key="6">
    <source>
        <dbReference type="ARBA" id="ARBA00023212"/>
    </source>
</evidence>
<evidence type="ECO:0000256" key="1">
    <source>
        <dbReference type="ARBA" id="ARBA00004430"/>
    </source>
</evidence>
<keyword evidence="2" id="KW-0963">Cytoplasm</keyword>
<dbReference type="OMA" id="PDPVCLF"/>
<dbReference type="PANTHER" id="PTHR14885">
    <property type="entry name" value="CILIA- AND FLAGELLA-ASSOCIATED PROTEIN 43-RELATED"/>
    <property type="match status" value="1"/>
</dbReference>
<dbReference type="PANTHER" id="PTHR14885:SF3">
    <property type="entry name" value="CILIA- AND FLAGELLA-ASSOCIATED PROTEIN 44"/>
    <property type="match status" value="1"/>
</dbReference>
<keyword evidence="5" id="KW-0175">Coiled coil</keyword>
<keyword evidence="4" id="KW-0677">Repeat</keyword>
<dbReference type="GeneTree" id="ENSGT00940000161555"/>
<feature type="compositionally biased region" description="Basic and acidic residues" evidence="9">
    <location>
        <begin position="306"/>
        <end position="320"/>
    </location>
</feature>
<keyword evidence="11" id="KW-1185">Reference proteome</keyword>
<feature type="region of interest" description="Disordered" evidence="9">
    <location>
        <begin position="306"/>
        <end position="340"/>
    </location>
</feature>
<keyword evidence="7" id="KW-0966">Cell projection</keyword>
<evidence type="ECO:0000256" key="9">
    <source>
        <dbReference type="SAM" id="MobiDB-lite"/>
    </source>
</evidence>
<dbReference type="AlphaFoldDB" id="A0A3P8WK96"/>
<feature type="region of interest" description="Disordered" evidence="9">
    <location>
        <begin position="420"/>
        <end position="439"/>
    </location>
</feature>
<reference evidence="10" key="2">
    <citation type="submission" date="2025-08" db="UniProtKB">
        <authorList>
            <consortium name="Ensembl"/>
        </authorList>
    </citation>
    <scope>IDENTIFICATION</scope>
</reference>
<reference evidence="10 11" key="1">
    <citation type="journal article" date="2014" name="Nat. Genet.">
        <title>Whole-genome sequence of a flatfish provides insights into ZW sex chromosome evolution and adaptation to a benthic lifestyle.</title>
        <authorList>
            <person name="Chen S."/>
            <person name="Zhang G."/>
            <person name="Shao C."/>
            <person name="Huang Q."/>
            <person name="Liu G."/>
            <person name="Zhang P."/>
            <person name="Song W."/>
            <person name="An N."/>
            <person name="Chalopin D."/>
            <person name="Volff J.N."/>
            <person name="Hong Y."/>
            <person name="Li Q."/>
            <person name="Sha Z."/>
            <person name="Zhou H."/>
            <person name="Xie M."/>
            <person name="Yu Q."/>
            <person name="Liu Y."/>
            <person name="Xiang H."/>
            <person name="Wang N."/>
            <person name="Wu K."/>
            <person name="Yang C."/>
            <person name="Zhou Q."/>
            <person name="Liao X."/>
            <person name="Yang L."/>
            <person name="Hu Q."/>
            <person name="Zhang J."/>
            <person name="Meng L."/>
            <person name="Jin L."/>
            <person name="Tian Y."/>
            <person name="Lian J."/>
            <person name="Yang J."/>
            <person name="Miao G."/>
            <person name="Liu S."/>
            <person name="Liang Z."/>
            <person name="Yan F."/>
            <person name="Li Y."/>
            <person name="Sun B."/>
            <person name="Zhang H."/>
            <person name="Zhang J."/>
            <person name="Zhu Y."/>
            <person name="Du M."/>
            <person name="Zhao Y."/>
            <person name="Schartl M."/>
            <person name="Tang Q."/>
            <person name="Wang J."/>
        </authorList>
    </citation>
    <scope>NUCLEOTIDE SEQUENCE</scope>
</reference>
<evidence type="ECO:0000256" key="2">
    <source>
        <dbReference type="ARBA" id="ARBA00022490"/>
    </source>
</evidence>
<keyword evidence="6" id="KW-0206">Cytoskeleton</keyword>
<dbReference type="Gene3D" id="2.130.10.10">
    <property type="entry name" value="YVTN repeat-like/Quinoprotein amine dehydrogenase"/>
    <property type="match status" value="1"/>
</dbReference>
<proteinExistence type="predicted"/>
<accession>A0A3P8WK96</accession>
<dbReference type="Proteomes" id="UP000265120">
    <property type="component" value="Chromosome 14"/>
</dbReference>
<evidence type="ECO:0000256" key="3">
    <source>
        <dbReference type="ARBA" id="ARBA00022574"/>
    </source>
</evidence>
<dbReference type="STRING" id="244447.ENSCSEP00000026907"/>
<evidence type="ECO:0000256" key="8">
    <source>
        <dbReference type="PROSITE-ProRule" id="PRU00221"/>
    </source>
</evidence>
<dbReference type="InParanoid" id="A0A3P8WK96"/>
<sequence length="457" mass="52385">DDGQLMTFGSDGVVRTWDFESIQSANSLEDNNRFEMEPMNELVVGHNVCLCSVVKGPQPDSFIWFAQDSNGGIWKLDLSFTNTTPDPECLFSFHAGVIQGLDVSQKSHLMATTSLDRSVRVFDFLAKKELTCSRFNQGGTALAWAPPSVHRSGGLLIIGFEDGVVRLLQLYSTETPHQLTWPNTSGDVKLRLQQAFKPHKAAVTALSCETDILATGSSDCTVFFFALGETYSPIGFIHVPGPVQRLQWSPHPQVSLVPTGPSLLTAYIPLHKRSTVKLLDLPRKTFRFKSIKSRIKKKKRERRVALRIESEQVEENKQDTREEEEDEVEDEDEDEEELPPVHIPVCPSPIYCGFYSKPGHFWLSMVYINTHTHTHTHTHRHTPTELTRNHFLWITHQNYFFFLLLNHHLHKVQQRLPTHLHRPPPVLPTIQPEETPERRLQYDDSRLDQYRALREQR</sequence>
<keyword evidence="3 8" id="KW-0853">WD repeat</keyword>
<evidence type="ECO:0000313" key="11">
    <source>
        <dbReference type="Proteomes" id="UP000265120"/>
    </source>
</evidence>
<dbReference type="Ensembl" id="ENSCSET00000027267.1">
    <property type="protein sequence ID" value="ENSCSEP00000026907.1"/>
    <property type="gene ID" value="ENSCSEG00000017182.1"/>
</dbReference>
<dbReference type="InterPro" id="IPR001680">
    <property type="entry name" value="WD40_rpt"/>
</dbReference>
<evidence type="ECO:0000256" key="4">
    <source>
        <dbReference type="ARBA" id="ARBA00022737"/>
    </source>
</evidence>
<dbReference type="SUPFAM" id="SSF50978">
    <property type="entry name" value="WD40 repeat-like"/>
    <property type="match status" value="1"/>
</dbReference>
<dbReference type="PROSITE" id="PS50082">
    <property type="entry name" value="WD_REPEATS_2"/>
    <property type="match status" value="1"/>
</dbReference>
<organism evidence="10 11">
    <name type="scientific">Cynoglossus semilaevis</name>
    <name type="common">Tongue sole</name>
    <dbReference type="NCBI Taxonomy" id="244447"/>
    <lineage>
        <taxon>Eukaryota</taxon>
        <taxon>Metazoa</taxon>
        <taxon>Chordata</taxon>
        <taxon>Craniata</taxon>
        <taxon>Vertebrata</taxon>
        <taxon>Euteleostomi</taxon>
        <taxon>Actinopterygii</taxon>
        <taxon>Neopterygii</taxon>
        <taxon>Teleostei</taxon>
        <taxon>Neoteleostei</taxon>
        <taxon>Acanthomorphata</taxon>
        <taxon>Carangaria</taxon>
        <taxon>Pleuronectiformes</taxon>
        <taxon>Pleuronectoidei</taxon>
        <taxon>Cynoglossidae</taxon>
        <taxon>Cynoglossinae</taxon>
        <taxon>Cynoglossus</taxon>
    </lineage>
</organism>
<protein>
    <submittedName>
        <fullName evidence="10">Uncharacterized protein</fullName>
    </submittedName>
</protein>
<dbReference type="InterPro" id="IPR015943">
    <property type="entry name" value="WD40/YVTN_repeat-like_dom_sf"/>
</dbReference>
<evidence type="ECO:0000256" key="5">
    <source>
        <dbReference type="ARBA" id="ARBA00023054"/>
    </source>
</evidence>
<evidence type="ECO:0000313" key="10">
    <source>
        <dbReference type="Ensembl" id="ENSCSEP00000026907.1"/>
    </source>
</evidence>
<evidence type="ECO:0000256" key="7">
    <source>
        <dbReference type="ARBA" id="ARBA00023273"/>
    </source>
</evidence>
<comment type="subcellular location">
    <subcellularLocation>
        <location evidence="1">Cytoplasm</location>
        <location evidence="1">Cytoskeleton</location>
        <location evidence="1">Cilium axoneme</location>
    </subcellularLocation>
</comment>
<dbReference type="GO" id="GO:0005930">
    <property type="term" value="C:axoneme"/>
    <property type="evidence" value="ECO:0007669"/>
    <property type="project" value="UniProtKB-SubCell"/>
</dbReference>
<dbReference type="SMART" id="SM00320">
    <property type="entry name" value="WD40"/>
    <property type="match status" value="2"/>
</dbReference>
<name>A0A3P8WK96_CYNSE</name>
<dbReference type="InterPro" id="IPR036322">
    <property type="entry name" value="WD40_repeat_dom_sf"/>
</dbReference>
<reference evidence="10" key="3">
    <citation type="submission" date="2025-09" db="UniProtKB">
        <authorList>
            <consortium name="Ensembl"/>
        </authorList>
    </citation>
    <scope>IDENTIFICATION</scope>
</reference>
<feature type="repeat" description="WD" evidence="8">
    <location>
        <begin position="1"/>
        <end position="27"/>
    </location>
</feature>
<feature type="compositionally biased region" description="Acidic residues" evidence="9">
    <location>
        <begin position="321"/>
        <end position="338"/>
    </location>
</feature>
<dbReference type="GO" id="GO:0003341">
    <property type="term" value="P:cilium movement"/>
    <property type="evidence" value="ECO:0007669"/>
    <property type="project" value="UniProtKB-ARBA"/>
</dbReference>
<dbReference type="Pfam" id="PF00400">
    <property type="entry name" value="WD40"/>
    <property type="match status" value="2"/>
</dbReference>